<feature type="compositionally biased region" description="Basic residues" evidence="1">
    <location>
        <begin position="1"/>
        <end position="12"/>
    </location>
</feature>
<accession>D7G7H4</accession>
<keyword evidence="4" id="KW-1185">Reference proteome</keyword>
<feature type="domain" description="PARP catalytic" evidence="2">
    <location>
        <begin position="343"/>
        <end position="449"/>
    </location>
</feature>
<feature type="compositionally biased region" description="Polar residues" evidence="1">
    <location>
        <begin position="182"/>
        <end position="194"/>
    </location>
</feature>
<dbReference type="PANTHER" id="PTHR45740:SF2">
    <property type="entry name" value="POLY [ADP-RIBOSE] POLYMERASE"/>
    <property type="match status" value="1"/>
</dbReference>
<dbReference type="PANTHER" id="PTHR45740">
    <property type="entry name" value="POLY [ADP-RIBOSE] POLYMERASE"/>
    <property type="match status" value="1"/>
</dbReference>
<organism evidence="3 4">
    <name type="scientific">Ectocarpus siliculosus</name>
    <name type="common">Brown alga</name>
    <name type="synonym">Conferva siliculosa</name>
    <dbReference type="NCBI Taxonomy" id="2880"/>
    <lineage>
        <taxon>Eukaryota</taxon>
        <taxon>Sar</taxon>
        <taxon>Stramenopiles</taxon>
        <taxon>Ochrophyta</taxon>
        <taxon>PX clade</taxon>
        <taxon>Phaeophyceae</taxon>
        <taxon>Ectocarpales</taxon>
        <taxon>Ectocarpaceae</taxon>
        <taxon>Ectocarpus</taxon>
    </lineage>
</organism>
<dbReference type="EMBL" id="FN649064">
    <property type="protein sequence ID" value="CBJ27716.1"/>
    <property type="molecule type" value="Genomic_DNA"/>
</dbReference>
<name>D7G7H4_ECTSI</name>
<dbReference type="InterPro" id="IPR012317">
    <property type="entry name" value="Poly(ADP-ribose)pol_cat_dom"/>
</dbReference>
<dbReference type="EMBL" id="FN649740">
    <property type="protein sequence ID" value="CBJ27716.1"/>
    <property type="molecule type" value="Genomic_DNA"/>
</dbReference>
<gene>
    <name evidence="3" type="ORF">Esi_0083_0048</name>
</gene>
<evidence type="ECO:0000313" key="3">
    <source>
        <dbReference type="EMBL" id="CBJ27716.1"/>
    </source>
</evidence>
<feature type="region of interest" description="Disordered" evidence="1">
    <location>
        <begin position="1"/>
        <end position="73"/>
    </location>
</feature>
<dbReference type="OrthoDB" id="2419903at2759"/>
<dbReference type="SUPFAM" id="SSF56399">
    <property type="entry name" value="ADP-ribosylation"/>
    <property type="match status" value="1"/>
</dbReference>
<evidence type="ECO:0000313" key="4">
    <source>
        <dbReference type="Proteomes" id="UP000002630"/>
    </source>
</evidence>
<feature type="compositionally biased region" description="Basic and acidic residues" evidence="1">
    <location>
        <begin position="53"/>
        <end position="64"/>
    </location>
</feature>
<dbReference type="AlphaFoldDB" id="D7G7H4"/>
<dbReference type="GO" id="GO:1990404">
    <property type="term" value="F:NAD+-protein mono-ADP-ribosyltransferase activity"/>
    <property type="evidence" value="ECO:0007669"/>
    <property type="project" value="TreeGrafter"/>
</dbReference>
<dbReference type="GO" id="GO:0003950">
    <property type="term" value="F:NAD+ poly-ADP-ribosyltransferase activity"/>
    <property type="evidence" value="ECO:0007669"/>
    <property type="project" value="InterPro"/>
</dbReference>
<evidence type="ECO:0000259" key="2">
    <source>
        <dbReference type="Pfam" id="PF00644"/>
    </source>
</evidence>
<proteinExistence type="predicted"/>
<evidence type="ECO:0000256" key="1">
    <source>
        <dbReference type="SAM" id="MobiDB-lite"/>
    </source>
</evidence>
<feature type="compositionally biased region" description="Low complexity" evidence="1">
    <location>
        <begin position="13"/>
        <end position="23"/>
    </location>
</feature>
<feature type="region of interest" description="Disordered" evidence="1">
    <location>
        <begin position="182"/>
        <end position="201"/>
    </location>
</feature>
<dbReference type="GO" id="GO:0005634">
    <property type="term" value="C:nucleus"/>
    <property type="evidence" value="ECO:0007669"/>
    <property type="project" value="TreeGrafter"/>
</dbReference>
<protein>
    <recommendedName>
        <fullName evidence="2">PARP catalytic domain-containing protein</fullName>
    </recommendedName>
</protein>
<dbReference type="InParanoid" id="D7G7H4"/>
<dbReference type="InterPro" id="IPR051712">
    <property type="entry name" value="ARTD-AVP"/>
</dbReference>
<sequence length="458" mass="51037">MKALHRVTRWRWRSSTSSKSNTSPEEPEQAKDALAVRSLDGNRPPVGQLEPNGHQEGEETKVDAPGHSYGPNQLIAEDQRHGEDNADERLLSKQEELVRNSDKEEIQELCASLLQLHNDRRRSEEIAAARLKAVEGEKAALEVAIQAERAKTAMQQKTMHFLRQISIEAQSVETQLRNELQTLKNEKSQGTNGHSDTKEEKMRRGLARLVEKDLRKRVAVLEQSQRQQVGEIRSLLTPLQVLQRNGGSHFDRILTVGNNQGATLSALYDGNPDCTRLRDDFLSAWRLNGLAIERILRITVPADIRAKHDKYARSHRTVVGRFHGTSCGSTCNLVLDPKKASPCGLQLCNVCNICLQGFKLGKRSTRFGRGVYFSSKPGRANAYAPATEKKENGKRLRCMFVADVAKGSVFLTKKKGFDGGTYPPPGYNSVQAEGAIEELVVYNEDAALPTHLIVYSLP</sequence>
<reference evidence="3 4" key="1">
    <citation type="journal article" date="2010" name="Nature">
        <title>The Ectocarpus genome and the independent evolution of multicellularity in brown algae.</title>
        <authorList>
            <person name="Cock J.M."/>
            <person name="Sterck L."/>
            <person name="Rouze P."/>
            <person name="Scornet D."/>
            <person name="Allen A.E."/>
            <person name="Amoutzias G."/>
            <person name="Anthouard V."/>
            <person name="Artiguenave F."/>
            <person name="Aury J.M."/>
            <person name="Badger J.H."/>
            <person name="Beszteri B."/>
            <person name="Billiau K."/>
            <person name="Bonnet E."/>
            <person name="Bothwell J.H."/>
            <person name="Bowler C."/>
            <person name="Boyen C."/>
            <person name="Brownlee C."/>
            <person name="Carrano C.J."/>
            <person name="Charrier B."/>
            <person name="Cho G.Y."/>
            <person name="Coelho S.M."/>
            <person name="Collen J."/>
            <person name="Corre E."/>
            <person name="Da Silva C."/>
            <person name="Delage L."/>
            <person name="Delaroque N."/>
            <person name="Dittami S.M."/>
            <person name="Doulbeau S."/>
            <person name="Elias M."/>
            <person name="Farnham G."/>
            <person name="Gachon C.M."/>
            <person name="Gschloessl B."/>
            <person name="Heesch S."/>
            <person name="Jabbari K."/>
            <person name="Jubin C."/>
            <person name="Kawai H."/>
            <person name="Kimura K."/>
            <person name="Kloareg B."/>
            <person name="Kupper F.C."/>
            <person name="Lang D."/>
            <person name="Le Bail A."/>
            <person name="Leblanc C."/>
            <person name="Lerouge P."/>
            <person name="Lohr M."/>
            <person name="Lopez P.J."/>
            <person name="Martens C."/>
            <person name="Maumus F."/>
            <person name="Michel G."/>
            <person name="Miranda-Saavedra D."/>
            <person name="Morales J."/>
            <person name="Moreau H."/>
            <person name="Motomura T."/>
            <person name="Nagasato C."/>
            <person name="Napoli C.A."/>
            <person name="Nelson D.R."/>
            <person name="Nyvall-Collen P."/>
            <person name="Peters A.F."/>
            <person name="Pommier C."/>
            <person name="Potin P."/>
            <person name="Poulain J."/>
            <person name="Quesneville H."/>
            <person name="Read B."/>
            <person name="Rensing S.A."/>
            <person name="Ritter A."/>
            <person name="Rousvoal S."/>
            <person name="Samanta M."/>
            <person name="Samson G."/>
            <person name="Schroeder D.C."/>
            <person name="Segurens B."/>
            <person name="Strittmatter M."/>
            <person name="Tonon T."/>
            <person name="Tregear J.W."/>
            <person name="Valentin K."/>
            <person name="von Dassow P."/>
            <person name="Yamagishi T."/>
            <person name="Van de Peer Y."/>
            <person name="Wincker P."/>
        </authorList>
    </citation>
    <scope>NUCLEOTIDE SEQUENCE [LARGE SCALE GENOMIC DNA]</scope>
    <source>
        <strain evidence="4">Ec32 / CCAP1310/4</strain>
    </source>
</reference>
<dbReference type="Pfam" id="PF00644">
    <property type="entry name" value="PARP"/>
    <property type="match status" value="1"/>
</dbReference>
<dbReference type="Proteomes" id="UP000002630">
    <property type="component" value="Linkage Group LG15"/>
</dbReference>
<dbReference type="Gene3D" id="3.90.228.10">
    <property type="match status" value="1"/>
</dbReference>